<name>A0A545UD16_9GAMM</name>
<comment type="caution">
    <text evidence="1">The sequence shown here is derived from an EMBL/GenBank/DDBJ whole genome shotgun (WGS) entry which is preliminary data.</text>
</comment>
<dbReference type="RefSeq" id="WP_142894022.1">
    <property type="nucleotide sequence ID" value="NZ_ML660164.1"/>
</dbReference>
<evidence type="ECO:0000313" key="1">
    <source>
        <dbReference type="EMBL" id="TQV87360.1"/>
    </source>
</evidence>
<dbReference type="AlphaFoldDB" id="A0A545UD16"/>
<organism evidence="1 2">
    <name type="scientific">Aliikangiella coralliicola</name>
    <dbReference type="NCBI Taxonomy" id="2592383"/>
    <lineage>
        <taxon>Bacteria</taxon>
        <taxon>Pseudomonadati</taxon>
        <taxon>Pseudomonadota</taxon>
        <taxon>Gammaproteobacteria</taxon>
        <taxon>Oceanospirillales</taxon>
        <taxon>Pleioneaceae</taxon>
        <taxon>Aliikangiella</taxon>
    </lineage>
</organism>
<keyword evidence="2" id="KW-1185">Reference proteome</keyword>
<reference evidence="1 2" key="1">
    <citation type="submission" date="2019-07" db="EMBL/GenBank/DDBJ databases">
        <title>Draft genome for Aliikangiella sp. M105.</title>
        <authorList>
            <person name="Wang G."/>
        </authorList>
    </citation>
    <scope>NUCLEOTIDE SEQUENCE [LARGE SCALE GENOMIC DNA]</scope>
    <source>
        <strain evidence="1 2">M105</strain>
    </source>
</reference>
<gene>
    <name evidence="1" type="ORF">FLL46_13005</name>
</gene>
<sequence length="136" mass="15864">MQLRINSQLLLLVISTTLVLTSFLVFTKTPSEEVQASIEQICNGVRKMAKGTMMIRQGGATLKKAMDNLPKDVEPLVYKLRKSMTLKAFEIPRQTLKEFQDYEITEFENRYYRECLKSNAKSIFTPEEYKKLREKM</sequence>
<dbReference type="Proteomes" id="UP000315439">
    <property type="component" value="Unassembled WGS sequence"/>
</dbReference>
<evidence type="ECO:0000313" key="2">
    <source>
        <dbReference type="Proteomes" id="UP000315439"/>
    </source>
</evidence>
<protein>
    <submittedName>
        <fullName evidence="1">Uncharacterized protein</fullName>
    </submittedName>
</protein>
<dbReference type="EMBL" id="VIKS01000008">
    <property type="protein sequence ID" value="TQV87360.1"/>
    <property type="molecule type" value="Genomic_DNA"/>
</dbReference>
<accession>A0A545UD16</accession>
<proteinExistence type="predicted"/>